<name>A0A1Y6D735_9GAMM</name>
<dbReference type="EMBL" id="FXAM01000001">
    <property type="protein sequence ID" value="SMF96144.1"/>
    <property type="molecule type" value="Genomic_DNA"/>
</dbReference>
<gene>
    <name evidence="1" type="ORF">SAMN02949497_3529</name>
</gene>
<reference evidence="1 2" key="1">
    <citation type="submission" date="2016-12" db="EMBL/GenBank/DDBJ databases">
        <authorList>
            <person name="Song W.-J."/>
            <person name="Kurnit D.M."/>
        </authorList>
    </citation>
    <scope>NUCLEOTIDE SEQUENCE [LARGE SCALE GENOMIC DNA]</scope>
    <source>
        <strain evidence="1 2">175</strain>
    </source>
</reference>
<accession>A0A1Y6D735</accession>
<dbReference type="STRING" id="1760988.SAMN02949497_3529"/>
<dbReference type="AlphaFoldDB" id="A0A1Y6D735"/>
<sequence>MNLLDSLTGLFDSSRNGWNSLSAALQSDRPAQGDGHVFTFGDPVPVLRDQMMDYIGVFQDIAGPYYAPPVSLTGLARISKANPHHNSILEFKSNMVWTHFQDNPYISRRDMRAAAWDYAVLENAYFQKIYNRLGGLLALKRLPAITMRRGVDPEVFFQVPSVYQYGYSWGRPIEFKPGEVVHIKGCDILQDVYGVPKYLGGVQSVLLSEDATLFRRKFYRNGAAMGYVFATINSFSKDTAKDVEAQIKASIGDGNFSNLYLNIPNTNARDPIKVFPIGDIKTADDYDKIWNMNIRQVLAMHRMYPGIAGVIPDNYTGFGDLMKTAEVYFRLEVPALWLAFEALNEHLPIHSPALWREPDWLQAAA</sequence>
<keyword evidence="2" id="KW-1185">Reference proteome</keyword>
<proteinExistence type="predicted"/>
<evidence type="ECO:0000313" key="1">
    <source>
        <dbReference type="EMBL" id="SMF96144.1"/>
    </source>
</evidence>
<protein>
    <submittedName>
        <fullName evidence="1">Phage portal protein, PBSX family</fullName>
    </submittedName>
</protein>
<dbReference type="RefSeq" id="WP_176225272.1">
    <property type="nucleotide sequence ID" value="NZ_FXAM01000001.1"/>
</dbReference>
<organism evidence="1 2">
    <name type="scientific">Methylomagnum ishizawai</name>
    <dbReference type="NCBI Taxonomy" id="1760988"/>
    <lineage>
        <taxon>Bacteria</taxon>
        <taxon>Pseudomonadati</taxon>
        <taxon>Pseudomonadota</taxon>
        <taxon>Gammaproteobacteria</taxon>
        <taxon>Methylococcales</taxon>
        <taxon>Methylococcaceae</taxon>
        <taxon>Methylomagnum</taxon>
    </lineage>
</organism>
<dbReference type="Proteomes" id="UP000192923">
    <property type="component" value="Unassembled WGS sequence"/>
</dbReference>
<evidence type="ECO:0000313" key="2">
    <source>
        <dbReference type="Proteomes" id="UP000192923"/>
    </source>
</evidence>